<protein>
    <submittedName>
        <fullName evidence="2">Uncharacterized protein</fullName>
    </submittedName>
</protein>
<dbReference type="EMBL" id="UYRU01080932">
    <property type="protein sequence ID" value="VDN31507.1"/>
    <property type="molecule type" value="Genomic_DNA"/>
</dbReference>
<feature type="region of interest" description="Disordered" evidence="1">
    <location>
        <begin position="177"/>
        <end position="202"/>
    </location>
</feature>
<evidence type="ECO:0000313" key="2">
    <source>
        <dbReference type="EMBL" id="VDN31507.1"/>
    </source>
</evidence>
<feature type="region of interest" description="Disordered" evidence="1">
    <location>
        <begin position="1"/>
        <end position="27"/>
    </location>
</feature>
<reference evidence="2 3" key="1">
    <citation type="submission" date="2018-11" db="EMBL/GenBank/DDBJ databases">
        <authorList>
            <consortium name="Pathogen Informatics"/>
        </authorList>
    </citation>
    <scope>NUCLEOTIDE SEQUENCE [LARGE SCALE GENOMIC DNA]</scope>
</reference>
<keyword evidence="3" id="KW-1185">Reference proteome</keyword>
<gene>
    <name evidence="2" type="ORF">DILT_LOCUS15768</name>
</gene>
<name>A0A3P7NAR2_DIBLA</name>
<sequence>MPDAHIAEREKENAIDPPNGDLSLSPYTTAYQPRQAAGPTESAGLDTVLQKIQSALEQSRRVREQVMQSEMDTEVAAAVANAGFQAAETICRLGGDGVMPRDLLGVNMDVVSFEDEELDALEGELDLLENGLEDVAPDDSLIADLFYSKRQINTSSSAFYGNVLTPEKCFESLLDDESTTKMEPPRSQAALSESTLPVQRSVGKADQAGTTFGDRFDHMHIFQTVILKIA</sequence>
<feature type="compositionally biased region" description="Polar residues" evidence="1">
    <location>
        <begin position="189"/>
        <end position="198"/>
    </location>
</feature>
<proteinExistence type="predicted"/>
<accession>A0A3P7NAR2</accession>
<evidence type="ECO:0000256" key="1">
    <source>
        <dbReference type="SAM" id="MobiDB-lite"/>
    </source>
</evidence>
<feature type="compositionally biased region" description="Basic and acidic residues" evidence="1">
    <location>
        <begin position="1"/>
        <end position="14"/>
    </location>
</feature>
<dbReference type="AlphaFoldDB" id="A0A3P7NAR2"/>
<dbReference type="Proteomes" id="UP000281553">
    <property type="component" value="Unassembled WGS sequence"/>
</dbReference>
<evidence type="ECO:0000313" key="3">
    <source>
        <dbReference type="Proteomes" id="UP000281553"/>
    </source>
</evidence>
<organism evidence="2 3">
    <name type="scientific">Dibothriocephalus latus</name>
    <name type="common">Fish tapeworm</name>
    <name type="synonym">Diphyllobothrium latum</name>
    <dbReference type="NCBI Taxonomy" id="60516"/>
    <lineage>
        <taxon>Eukaryota</taxon>
        <taxon>Metazoa</taxon>
        <taxon>Spiralia</taxon>
        <taxon>Lophotrochozoa</taxon>
        <taxon>Platyhelminthes</taxon>
        <taxon>Cestoda</taxon>
        <taxon>Eucestoda</taxon>
        <taxon>Diphyllobothriidea</taxon>
        <taxon>Diphyllobothriidae</taxon>
        <taxon>Dibothriocephalus</taxon>
    </lineage>
</organism>